<evidence type="ECO:0000256" key="3">
    <source>
        <dbReference type="SAM" id="SignalP"/>
    </source>
</evidence>
<protein>
    <recommendedName>
        <fullName evidence="6">Transporter</fullName>
    </recommendedName>
</protein>
<reference evidence="4 5" key="1">
    <citation type="journal article" date="2015" name="Sci. Rep.">
        <title>Chromosome-level genome map provides insights into diverse defense mechanisms in the medicinal fungus Ganoderma sinense.</title>
        <authorList>
            <person name="Zhu Y."/>
            <person name="Xu J."/>
            <person name="Sun C."/>
            <person name="Zhou S."/>
            <person name="Xu H."/>
            <person name="Nelson D.R."/>
            <person name="Qian J."/>
            <person name="Song J."/>
            <person name="Luo H."/>
            <person name="Xiang L."/>
            <person name="Li Y."/>
            <person name="Xu Z."/>
            <person name="Ji A."/>
            <person name="Wang L."/>
            <person name="Lu S."/>
            <person name="Hayward A."/>
            <person name="Sun W."/>
            <person name="Li X."/>
            <person name="Schwartz D.C."/>
            <person name="Wang Y."/>
            <person name="Chen S."/>
        </authorList>
    </citation>
    <scope>NUCLEOTIDE SEQUENCE [LARGE SCALE GENOMIC DNA]</scope>
    <source>
        <strain evidence="4 5">ZZ0214-1</strain>
    </source>
</reference>
<comment type="caution">
    <text evidence="4">The sequence shown here is derived from an EMBL/GenBank/DDBJ whole genome shotgun (WGS) entry which is preliminary data.</text>
</comment>
<dbReference type="Proteomes" id="UP000230002">
    <property type="component" value="Unassembled WGS sequence"/>
</dbReference>
<accession>A0A2G8SIF0</accession>
<dbReference type="AlphaFoldDB" id="A0A2G8SIF0"/>
<keyword evidence="2" id="KW-0812">Transmembrane</keyword>
<keyword evidence="2" id="KW-1133">Transmembrane helix</keyword>
<sequence>MASIATSFLLTFMYPLLVHRTLARRKRYQDVGKAQETRVQEPSHKRTPVPPYPTALTCIMWALNYGIAGWVSWGTGLRSMKMAIAGGPLRVAVFHSSHSLLATGGDDHNINVWDGWKNRHSRLAPQSPQTADLPIDTASYPPRTPVPPLHRPISSPIRVECRRLKTRPSDISELRKRTPNLTPGTFNFSDNFSTVKYVLKGHDRDTSFDLTFNGEHDRFWVLATHLELNLSTAGHDNGSIVFKLDREHLPFAMHRDALHHVCVYDNTGSDIGLLSVRKFGNP</sequence>
<name>A0A2G8SIF0_9APHY</name>
<dbReference type="EMBL" id="AYKW01000007">
    <property type="protein sequence ID" value="PIL33497.1"/>
    <property type="molecule type" value="Genomic_DNA"/>
</dbReference>
<feature type="signal peptide" evidence="3">
    <location>
        <begin position="1"/>
        <end position="23"/>
    </location>
</feature>
<dbReference type="PROSITE" id="PS50082">
    <property type="entry name" value="WD_REPEATS_2"/>
    <property type="match status" value="1"/>
</dbReference>
<feature type="repeat" description="WD" evidence="1">
    <location>
        <begin position="94"/>
        <end position="114"/>
    </location>
</feature>
<keyword evidence="3" id="KW-0732">Signal</keyword>
<proteinExistence type="predicted"/>
<gene>
    <name evidence="4" type="ORF">GSI_04120</name>
</gene>
<evidence type="ECO:0000313" key="5">
    <source>
        <dbReference type="Proteomes" id="UP000230002"/>
    </source>
</evidence>
<evidence type="ECO:0008006" key="6">
    <source>
        <dbReference type="Google" id="ProtNLM"/>
    </source>
</evidence>
<keyword evidence="2" id="KW-0472">Membrane</keyword>
<evidence type="ECO:0000313" key="4">
    <source>
        <dbReference type="EMBL" id="PIL33497.1"/>
    </source>
</evidence>
<keyword evidence="1" id="KW-0853">WD repeat</keyword>
<evidence type="ECO:0000256" key="1">
    <source>
        <dbReference type="PROSITE-ProRule" id="PRU00221"/>
    </source>
</evidence>
<keyword evidence="5" id="KW-1185">Reference proteome</keyword>
<dbReference type="OrthoDB" id="2965236at2759"/>
<organism evidence="4 5">
    <name type="scientific">Ganoderma sinense ZZ0214-1</name>
    <dbReference type="NCBI Taxonomy" id="1077348"/>
    <lineage>
        <taxon>Eukaryota</taxon>
        <taxon>Fungi</taxon>
        <taxon>Dikarya</taxon>
        <taxon>Basidiomycota</taxon>
        <taxon>Agaricomycotina</taxon>
        <taxon>Agaricomycetes</taxon>
        <taxon>Polyporales</taxon>
        <taxon>Polyporaceae</taxon>
        <taxon>Ganoderma</taxon>
    </lineage>
</organism>
<evidence type="ECO:0000256" key="2">
    <source>
        <dbReference type="SAM" id="Phobius"/>
    </source>
</evidence>
<feature type="transmembrane region" description="Helical" evidence="2">
    <location>
        <begin position="52"/>
        <end position="73"/>
    </location>
</feature>
<dbReference type="InterPro" id="IPR001680">
    <property type="entry name" value="WD40_rpt"/>
</dbReference>
<feature type="chain" id="PRO_5013923539" description="Transporter" evidence="3">
    <location>
        <begin position="24"/>
        <end position="282"/>
    </location>
</feature>
<dbReference type="STRING" id="1077348.A0A2G8SIF0"/>